<protein>
    <submittedName>
        <fullName evidence="1">D-alanine--D-alanine ligase</fullName>
        <ecNumber evidence="1">6.3.2.4</ecNumber>
    </submittedName>
</protein>
<evidence type="ECO:0000313" key="1">
    <source>
        <dbReference type="EMBL" id="AZE51334.1"/>
    </source>
</evidence>
<sequence length="74" mass="8129">MYPVAHIGPAAVPITVGQITPKCPPSVSDKVISSTNEPPRLWQATDMSYSELISRLIDLALERRATRQVLKISL</sequence>
<dbReference type="EC" id="6.3.2.4" evidence="1"/>
<keyword evidence="1" id="KW-0436">Ligase</keyword>
<dbReference type="GO" id="GO:0008716">
    <property type="term" value="F:D-alanine-D-alanine ligase activity"/>
    <property type="evidence" value="ECO:0007669"/>
    <property type="project" value="UniProtKB-EC"/>
</dbReference>
<dbReference type="AlphaFoldDB" id="A0A3G7TW35"/>
<dbReference type="EMBL" id="CP027753">
    <property type="protein sequence ID" value="AZE51334.1"/>
    <property type="molecule type" value="Genomic_DNA"/>
</dbReference>
<evidence type="ECO:0000313" key="2">
    <source>
        <dbReference type="Proteomes" id="UP000268048"/>
    </source>
</evidence>
<gene>
    <name evidence="1" type="ORF">C4K04_5696</name>
</gene>
<accession>A0A3G7TW35</accession>
<dbReference type="Gene3D" id="3.30.470.20">
    <property type="entry name" value="ATP-grasp fold, B domain"/>
    <property type="match status" value="1"/>
</dbReference>
<proteinExistence type="predicted"/>
<reference evidence="1 2" key="1">
    <citation type="submission" date="2018-03" db="EMBL/GenBank/DDBJ databases">
        <title>Diversity of phytobeneficial traits revealed by whole-genome analysis of worldwide-isolated phenazine-producing Pseudomonas spp.</title>
        <authorList>
            <person name="Biessy A."/>
            <person name="Novinscak A."/>
            <person name="Blom J."/>
            <person name="Leger G."/>
            <person name="Thomashow L.S."/>
            <person name="Cazorla F.M."/>
            <person name="Josic D."/>
            <person name="Filion M."/>
        </authorList>
    </citation>
    <scope>NUCLEOTIDE SEQUENCE [LARGE SCALE GENOMIC DNA]</scope>
    <source>
        <strain evidence="1 2">B25</strain>
    </source>
</reference>
<organism evidence="1 2">
    <name type="scientific">Pseudomonas chlororaphis</name>
    <dbReference type="NCBI Taxonomy" id="587753"/>
    <lineage>
        <taxon>Bacteria</taxon>
        <taxon>Pseudomonadati</taxon>
        <taxon>Pseudomonadota</taxon>
        <taxon>Gammaproteobacteria</taxon>
        <taxon>Pseudomonadales</taxon>
        <taxon>Pseudomonadaceae</taxon>
        <taxon>Pseudomonas</taxon>
    </lineage>
</organism>
<dbReference type="Proteomes" id="UP000268048">
    <property type="component" value="Chromosome"/>
</dbReference>
<name>A0A3G7TW35_9PSED</name>